<dbReference type="RefSeq" id="XP_008477750.1">
    <property type="nucleotide sequence ID" value="XM_008479528.3"/>
</dbReference>
<sequence>MAYQTFRQEYMQMPPVTRVYTTSCVLTTIATHLDLVSIFQLYFNPILIIKHYQIWRLITTFLFFGPIGFNFLFNMIFTYRYCRMLEEGSFRGRTADFVMMFIFGAVCMIIFGFFVNILFLGQAFTIMLVYVWARRNPFIRMNFFGVMNFQAPYLPWVLLGVSILLGNPIWVDLLGIAVGHMYYFIEDVFPNLRGGFRLLQTPRILKVLFDPHPEDPDYSPLPEDRPGGFDWGERPNNPFIG</sequence>
<dbReference type="GO" id="GO:0006950">
    <property type="term" value="P:response to stress"/>
    <property type="evidence" value="ECO:0007669"/>
    <property type="project" value="UniProtKB-ARBA"/>
</dbReference>
<organism evidence="9 10">
    <name type="scientific">Diaphorina citri</name>
    <name type="common">Asian citrus psyllid</name>
    <dbReference type="NCBI Taxonomy" id="121845"/>
    <lineage>
        <taxon>Eukaryota</taxon>
        <taxon>Metazoa</taxon>
        <taxon>Ecdysozoa</taxon>
        <taxon>Arthropoda</taxon>
        <taxon>Hexapoda</taxon>
        <taxon>Insecta</taxon>
        <taxon>Pterygota</taxon>
        <taxon>Neoptera</taxon>
        <taxon>Paraneoptera</taxon>
        <taxon>Hemiptera</taxon>
        <taxon>Sternorrhyncha</taxon>
        <taxon>Psylloidea</taxon>
        <taxon>Psyllidae</taxon>
        <taxon>Diaphorininae</taxon>
        <taxon>Diaphorina</taxon>
    </lineage>
</organism>
<evidence type="ECO:0000256" key="3">
    <source>
        <dbReference type="ARBA" id="ARBA00022692"/>
    </source>
</evidence>
<dbReference type="InterPro" id="IPR007599">
    <property type="entry name" value="DER1"/>
</dbReference>
<dbReference type="OrthoDB" id="1716531at2759"/>
<evidence type="ECO:0000256" key="4">
    <source>
        <dbReference type="ARBA" id="ARBA00022824"/>
    </source>
</evidence>
<feature type="compositionally biased region" description="Basic and acidic residues" evidence="8">
    <location>
        <begin position="222"/>
        <end position="233"/>
    </location>
</feature>
<dbReference type="PaxDb" id="121845-A0A1S3DAD9"/>
<dbReference type="InterPro" id="IPR035952">
    <property type="entry name" value="Rhomboid-like_sf"/>
</dbReference>
<name>A0A1S3DAD9_DIACI</name>
<comment type="similarity">
    <text evidence="2 7">Belongs to the derlin family.</text>
</comment>
<keyword evidence="6 7" id="KW-0472">Membrane</keyword>
<feature type="transmembrane region" description="Helical" evidence="7">
    <location>
        <begin position="20"/>
        <end position="42"/>
    </location>
</feature>
<protein>
    <recommendedName>
        <fullName evidence="7">Derlin</fullName>
    </recommendedName>
</protein>
<proteinExistence type="inferred from homology"/>
<feature type="region of interest" description="Disordered" evidence="8">
    <location>
        <begin position="217"/>
        <end position="241"/>
    </location>
</feature>
<accession>A0A1S3DAD9</accession>
<feature type="transmembrane region" description="Helical" evidence="7">
    <location>
        <begin position="153"/>
        <end position="183"/>
    </location>
</feature>
<dbReference type="KEGG" id="dci:103514630"/>
<evidence type="ECO:0000256" key="7">
    <source>
        <dbReference type="RuleBase" id="RU363059"/>
    </source>
</evidence>
<dbReference type="OMA" id="FKSQYWR"/>
<dbReference type="CTD" id="42005"/>
<keyword evidence="3 7" id="KW-0812">Transmembrane</keyword>
<evidence type="ECO:0000313" key="9">
    <source>
        <dbReference type="Proteomes" id="UP000079169"/>
    </source>
</evidence>
<comment type="function">
    <text evidence="7">May be involved in the degradation of misfolded endoplasmic reticulum (ER) luminal proteins.</text>
</comment>
<dbReference type="PANTHER" id="PTHR11009">
    <property type="entry name" value="DER1-LIKE PROTEIN, DERLIN"/>
    <property type="match status" value="1"/>
</dbReference>
<dbReference type="SUPFAM" id="SSF144091">
    <property type="entry name" value="Rhomboid-like"/>
    <property type="match status" value="1"/>
</dbReference>
<keyword evidence="9" id="KW-1185">Reference proteome</keyword>
<keyword evidence="4 7" id="KW-0256">Endoplasmic reticulum</keyword>
<dbReference type="STRING" id="121845.A0A1S3DAD9"/>
<comment type="subcellular location">
    <subcellularLocation>
        <location evidence="1 7">Endoplasmic reticulum membrane</location>
        <topology evidence="1 7">Multi-pass membrane protein</topology>
    </subcellularLocation>
</comment>
<dbReference type="Proteomes" id="UP000079169">
    <property type="component" value="Unplaced"/>
</dbReference>
<evidence type="ECO:0000256" key="6">
    <source>
        <dbReference type="ARBA" id="ARBA00023136"/>
    </source>
</evidence>
<gene>
    <name evidence="10" type="primary">LOC103514630</name>
</gene>
<evidence type="ECO:0000313" key="10">
    <source>
        <dbReference type="RefSeq" id="XP_008477750.1"/>
    </source>
</evidence>
<dbReference type="GO" id="GO:0005789">
    <property type="term" value="C:endoplasmic reticulum membrane"/>
    <property type="evidence" value="ECO:0007669"/>
    <property type="project" value="UniProtKB-SubCell"/>
</dbReference>
<evidence type="ECO:0000256" key="8">
    <source>
        <dbReference type="SAM" id="MobiDB-lite"/>
    </source>
</evidence>
<keyword evidence="5 7" id="KW-1133">Transmembrane helix</keyword>
<dbReference type="AlphaFoldDB" id="A0A1S3DAD9"/>
<reference evidence="10" key="1">
    <citation type="submission" date="2025-08" db="UniProtKB">
        <authorList>
            <consortium name="RefSeq"/>
        </authorList>
    </citation>
    <scope>IDENTIFICATION</scope>
</reference>
<feature type="transmembrane region" description="Helical" evidence="7">
    <location>
        <begin position="100"/>
        <end position="133"/>
    </location>
</feature>
<evidence type="ECO:0000256" key="2">
    <source>
        <dbReference type="ARBA" id="ARBA00008917"/>
    </source>
</evidence>
<dbReference type="Pfam" id="PF04511">
    <property type="entry name" value="DER1"/>
    <property type="match status" value="1"/>
</dbReference>
<dbReference type="GeneID" id="103514630"/>
<evidence type="ECO:0000256" key="1">
    <source>
        <dbReference type="ARBA" id="ARBA00004477"/>
    </source>
</evidence>
<feature type="transmembrane region" description="Helical" evidence="7">
    <location>
        <begin position="54"/>
        <end position="79"/>
    </location>
</feature>
<evidence type="ECO:0000256" key="5">
    <source>
        <dbReference type="ARBA" id="ARBA00022989"/>
    </source>
</evidence>